<organism evidence="1 2">
    <name type="scientific">Punica granatum</name>
    <name type="common">Pomegranate</name>
    <dbReference type="NCBI Taxonomy" id="22663"/>
    <lineage>
        <taxon>Eukaryota</taxon>
        <taxon>Viridiplantae</taxon>
        <taxon>Streptophyta</taxon>
        <taxon>Embryophyta</taxon>
        <taxon>Tracheophyta</taxon>
        <taxon>Spermatophyta</taxon>
        <taxon>Magnoliopsida</taxon>
        <taxon>eudicotyledons</taxon>
        <taxon>Gunneridae</taxon>
        <taxon>Pentapetalae</taxon>
        <taxon>rosids</taxon>
        <taxon>malvids</taxon>
        <taxon>Myrtales</taxon>
        <taxon>Lythraceae</taxon>
        <taxon>Punica</taxon>
    </lineage>
</organism>
<reference evidence="1 2" key="1">
    <citation type="submission" date="2017-11" db="EMBL/GenBank/DDBJ databases">
        <title>De-novo sequencing of pomegranate (Punica granatum L.) genome.</title>
        <authorList>
            <person name="Akparov Z."/>
            <person name="Amiraslanov A."/>
            <person name="Hajiyeva S."/>
            <person name="Abbasov M."/>
            <person name="Kaur K."/>
            <person name="Hamwieh A."/>
            <person name="Solovyev V."/>
            <person name="Salamov A."/>
            <person name="Braich B."/>
            <person name="Kosarev P."/>
            <person name="Mahmoud A."/>
            <person name="Hajiyev E."/>
            <person name="Babayeva S."/>
            <person name="Izzatullayeva V."/>
            <person name="Mammadov A."/>
            <person name="Mammadov A."/>
            <person name="Sharifova S."/>
            <person name="Ojaghi J."/>
            <person name="Eynullazada K."/>
            <person name="Bayramov B."/>
            <person name="Abdulazimova A."/>
            <person name="Shahmuradov I."/>
        </authorList>
    </citation>
    <scope>NUCLEOTIDE SEQUENCE [LARGE SCALE GENOMIC DNA]</scope>
    <source>
        <strain evidence="2">cv. AG2017</strain>
        <tissue evidence="1">Leaf</tissue>
    </source>
</reference>
<name>A0A2I0HXY1_PUNGR</name>
<dbReference type="AlphaFoldDB" id="A0A2I0HXY1"/>
<comment type="caution">
    <text evidence="1">The sequence shown here is derived from an EMBL/GenBank/DDBJ whole genome shotgun (WGS) entry which is preliminary data.</text>
</comment>
<sequence length="153" mass="17565">MAAASLLSALGTVLQYMMLTAQVIHLLKVKGEVRILRKKFSYLRRLLSLVETEHWQIVRRKPRLKVLHEVRCRIAEIHPRLMETMSNLEALQCEIRAVAVAAQLYGGRSSQSYPPNRFPSPSNPPLELRIDREEDSVKEILHSLPRMRAISNS</sequence>
<evidence type="ECO:0000313" key="1">
    <source>
        <dbReference type="EMBL" id="PKI36483.1"/>
    </source>
</evidence>
<dbReference type="EMBL" id="PGOL01004837">
    <property type="protein sequence ID" value="PKI36483.1"/>
    <property type="molecule type" value="Genomic_DNA"/>
</dbReference>
<protein>
    <submittedName>
        <fullName evidence="1">Uncharacterized protein</fullName>
    </submittedName>
</protein>
<dbReference type="Proteomes" id="UP000233551">
    <property type="component" value="Unassembled WGS sequence"/>
</dbReference>
<proteinExistence type="predicted"/>
<keyword evidence="2" id="KW-1185">Reference proteome</keyword>
<gene>
    <name evidence="1" type="ORF">CRG98_043121</name>
</gene>
<accession>A0A2I0HXY1</accession>
<evidence type="ECO:0000313" key="2">
    <source>
        <dbReference type="Proteomes" id="UP000233551"/>
    </source>
</evidence>